<proteinExistence type="predicted"/>
<feature type="region of interest" description="Disordered" evidence="2">
    <location>
        <begin position="180"/>
        <end position="212"/>
    </location>
</feature>
<name>A0A8J9ZVP7_BRALA</name>
<keyword evidence="4" id="KW-1185">Reference proteome</keyword>
<evidence type="ECO:0000256" key="2">
    <source>
        <dbReference type="SAM" id="MobiDB-lite"/>
    </source>
</evidence>
<evidence type="ECO:0000313" key="4">
    <source>
        <dbReference type="Proteomes" id="UP000838412"/>
    </source>
</evidence>
<sequence>MAGCSPNVFYLVQRNEVLAAEIQRQANIIHGLVQQEQQLREGLRQKEREVHGLVQEKQQLREGLGEKEREVVRLREQLLEKDQQIQELGARPRKRARAEDVPEVEGPRQAIQRNLELRQYIQRNLPLRASRQLNPWSSLKKRQLQNKKTMLREDFVEPSFDNLPDNVVKANVNFRTDDGISIDVEWPQGPNDRRGQPPPGDRSPKGRGYRHQTEETKDLVKWCVHFKDQATVSDVWWHELHMKFKDTIPPIGWMKQERGEQNSFIPYQLEENARDGNGASRSVADIIKHHLTMPANQHLLQGEEPVVSFRYGLDGRPQAKNNIIGAVMACITPVRSLAEAQKHPRTVKEEYCVFLYSGKEDYEEQVRVGARVFREMEDIQENGVFVEIEGVQKHVRINWYVVSDWKALAIMMGLVGPTGDYFCVLCYCNKENIAHFRQGFDLRTHEKAQMHYRDRRNQCGHKHLPVFKIPWGNIIIDTLHTFLRIGGKLLNQFISWTIDQGRTAALEKAMSDIGVNFYIRKEGTTQGPDTYKWKTLTAKELKTVIKSLPDHMSAIINDIGNTGQISIDALQGPQAAAVLRSMNQSVPWRNAERIAKLKRLLGEDAMVTLPNRHVGDDDGQTEIRVADIMQLWKDFSKVTDMQRHPELNPGYKEAATSWCERFRDTTYIEDITPYIHYFGAHAGDQMAAHPFLHYVNCETIEKKNHVQTRRYHLATQKGGGRYKSKWAEQLMQMENRDTFAAMHGIGERKKRPWGQNRVQEDEDDNSSDTGFSDNDSDPETPETPEPDVDEEVDEDDNRVVYDGDQDDL</sequence>
<evidence type="ECO:0000313" key="3">
    <source>
        <dbReference type="EMBL" id="CAH1264230.1"/>
    </source>
</evidence>
<keyword evidence="1" id="KW-0175">Coiled coil</keyword>
<dbReference type="AlphaFoldDB" id="A0A8J9ZVP7"/>
<feature type="coiled-coil region" evidence="1">
    <location>
        <begin position="29"/>
        <end position="91"/>
    </location>
</feature>
<dbReference type="PANTHER" id="PTHR31424:SF5">
    <property type="entry name" value="APPLE DOMAIN-CONTAINING PROTEIN"/>
    <property type="match status" value="1"/>
</dbReference>
<feature type="region of interest" description="Disordered" evidence="2">
    <location>
        <begin position="746"/>
        <end position="808"/>
    </location>
</feature>
<gene>
    <name evidence="3" type="primary">Hypp2919</name>
    <name evidence="3" type="ORF">BLAG_LOCUS18668</name>
</gene>
<dbReference type="PANTHER" id="PTHR31424">
    <property type="entry name" value="PROTEIN CBG23806"/>
    <property type="match status" value="1"/>
</dbReference>
<reference evidence="3" key="1">
    <citation type="submission" date="2022-01" db="EMBL/GenBank/DDBJ databases">
        <authorList>
            <person name="Braso-Vives M."/>
        </authorList>
    </citation>
    <scope>NUCLEOTIDE SEQUENCE</scope>
</reference>
<dbReference type="EMBL" id="OV696689">
    <property type="protein sequence ID" value="CAH1264230.1"/>
    <property type="molecule type" value="Genomic_DNA"/>
</dbReference>
<dbReference type="OrthoDB" id="6152204at2759"/>
<dbReference type="Proteomes" id="UP000838412">
    <property type="component" value="Chromosome 4"/>
</dbReference>
<organism evidence="3 4">
    <name type="scientific">Branchiostoma lanceolatum</name>
    <name type="common">Common lancelet</name>
    <name type="synonym">Amphioxus lanceolatum</name>
    <dbReference type="NCBI Taxonomy" id="7740"/>
    <lineage>
        <taxon>Eukaryota</taxon>
        <taxon>Metazoa</taxon>
        <taxon>Chordata</taxon>
        <taxon>Cephalochordata</taxon>
        <taxon>Leptocardii</taxon>
        <taxon>Amphioxiformes</taxon>
        <taxon>Branchiostomatidae</taxon>
        <taxon>Branchiostoma</taxon>
    </lineage>
</organism>
<accession>A0A8J9ZVP7</accession>
<protein>
    <submittedName>
        <fullName evidence="3">Hypp2919 protein</fullName>
    </submittedName>
</protein>
<feature type="compositionally biased region" description="Acidic residues" evidence="2">
    <location>
        <begin position="774"/>
        <end position="796"/>
    </location>
</feature>
<evidence type="ECO:0000256" key="1">
    <source>
        <dbReference type="SAM" id="Coils"/>
    </source>
</evidence>